<dbReference type="PANTHER" id="PTHR33570:SF10">
    <property type="entry name" value="GAMMA-CARBOXYMUCONOLACTONE DECARBOXYLASE"/>
    <property type="match status" value="1"/>
</dbReference>
<dbReference type="RefSeq" id="WP_317635985.1">
    <property type="nucleotide sequence ID" value="NZ_AP026802.1"/>
</dbReference>
<feature type="domain" description="Carboxymuconolactone decarboxylase-like" evidence="1">
    <location>
        <begin position="31"/>
        <end position="116"/>
    </location>
</feature>
<dbReference type="AlphaFoldDB" id="A0AAU9CVQ8"/>
<reference evidence="2 3" key="1">
    <citation type="journal article" date="2023" name="Microbiol. Spectr.">
        <title>Symbiosis of Carpenter Bees with Uncharacterized Lactic Acid Bacteria Showing NAD Auxotrophy.</title>
        <authorList>
            <person name="Kawasaki S."/>
            <person name="Ozawa K."/>
            <person name="Mori T."/>
            <person name="Yamamoto A."/>
            <person name="Ito M."/>
            <person name="Ohkuma M."/>
            <person name="Sakamoto M."/>
            <person name="Matsutani M."/>
        </authorList>
    </citation>
    <scope>NUCLEOTIDE SEQUENCE [LARGE SCALE GENOMIC DNA]</scope>
    <source>
        <strain evidence="2 3">XA3</strain>
    </source>
</reference>
<keyword evidence="3" id="KW-1185">Reference proteome</keyword>
<name>A0AAU9CVQ8_9LACO</name>
<dbReference type="PANTHER" id="PTHR33570">
    <property type="entry name" value="4-CARBOXYMUCONOLACTONE DECARBOXYLASE FAMILY PROTEIN"/>
    <property type="match status" value="1"/>
</dbReference>
<dbReference type="EMBL" id="AP026802">
    <property type="protein sequence ID" value="BDR58064.1"/>
    <property type="molecule type" value="Genomic_DNA"/>
</dbReference>
<dbReference type="KEGG" id="xap:XA3_05050"/>
<proteinExistence type="predicted"/>
<dbReference type="InterPro" id="IPR029032">
    <property type="entry name" value="AhpD-like"/>
</dbReference>
<evidence type="ECO:0000259" key="1">
    <source>
        <dbReference type="Pfam" id="PF02627"/>
    </source>
</evidence>
<evidence type="ECO:0000313" key="2">
    <source>
        <dbReference type="EMBL" id="BDR58064.1"/>
    </source>
</evidence>
<gene>
    <name evidence="2" type="primary">pcaC</name>
    <name evidence="2" type="ORF">XA3_05050</name>
</gene>
<evidence type="ECO:0000313" key="3">
    <source>
        <dbReference type="Proteomes" id="UP001321861"/>
    </source>
</evidence>
<dbReference type="Proteomes" id="UP001321861">
    <property type="component" value="Chromosome"/>
</dbReference>
<dbReference type="GO" id="GO:0051920">
    <property type="term" value="F:peroxiredoxin activity"/>
    <property type="evidence" value="ECO:0007669"/>
    <property type="project" value="InterPro"/>
</dbReference>
<organism evidence="2 3">
    <name type="scientific">Xylocopilactobacillus apicola</name>
    <dbReference type="NCBI Taxonomy" id="2932184"/>
    <lineage>
        <taxon>Bacteria</taxon>
        <taxon>Bacillati</taxon>
        <taxon>Bacillota</taxon>
        <taxon>Bacilli</taxon>
        <taxon>Lactobacillales</taxon>
        <taxon>Lactobacillaceae</taxon>
        <taxon>Xylocopilactobacillus</taxon>
    </lineage>
</organism>
<dbReference type="InterPro" id="IPR003779">
    <property type="entry name" value="CMD-like"/>
</dbReference>
<dbReference type="InterPro" id="IPR052512">
    <property type="entry name" value="4CMD/NDH-1_regulator"/>
</dbReference>
<dbReference type="Gene3D" id="1.20.1290.10">
    <property type="entry name" value="AhpD-like"/>
    <property type="match status" value="1"/>
</dbReference>
<protein>
    <submittedName>
        <fullName evidence="2">Carboxymuconolactone decarboxylase</fullName>
    </submittedName>
</protein>
<accession>A0AAU9CVQ8</accession>
<dbReference type="SUPFAM" id="SSF69118">
    <property type="entry name" value="AhpD-like"/>
    <property type="match status" value="1"/>
</dbReference>
<sequence length="123" mass="13730">MDRYLLGQEKLKQVDGVGGEAVVESLKDIAPDVSKYILEFAFGDIYNRPGLDLKQREMITISALLVEGDTAPQLKVHLNAALNVGLTKNEIIETFIQCIPYIGFPRVLNAINVAREVFDTFDF</sequence>
<dbReference type="Pfam" id="PF02627">
    <property type="entry name" value="CMD"/>
    <property type="match status" value="1"/>
</dbReference>